<organism evidence="3 4">
    <name type="scientific">Micromonospora deserti</name>
    <dbReference type="NCBI Taxonomy" id="2070366"/>
    <lineage>
        <taxon>Bacteria</taxon>
        <taxon>Bacillati</taxon>
        <taxon>Actinomycetota</taxon>
        <taxon>Actinomycetes</taxon>
        <taxon>Micromonosporales</taxon>
        <taxon>Micromonosporaceae</taxon>
        <taxon>Micromonospora</taxon>
    </lineage>
</organism>
<dbReference type="PANTHER" id="PTHR11786">
    <property type="entry name" value="N-HYDROXYARYLAMINE O-ACETYLTRANSFERASE"/>
    <property type="match status" value="1"/>
</dbReference>
<dbReference type="RefSeq" id="WP_111133263.1">
    <property type="nucleotide sequence ID" value="NZ_POUB01000024.1"/>
</dbReference>
<keyword evidence="3" id="KW-0808">Transferase</keyword>
<evidence type="ECO:0000256" key="1">
    <source>
        <dbReference type="ARBA" id="ARBA00006547"/>
    </source>
</evidence>
<comment type="similarity">
    <text evidence="1 2">Belongs to the arylamine N-acetyltransferase family.</text>
</comment>
<accession>A0A2W2D855</accession>
<comment type="caution">
    <text evidence="3">The sequence shown here is derived from an EMBL/GenBank/DDBJ whole genome shotgun (WGS) entry which is preliminary data.</text>
</comment>
<dbReference type="PANTHER" id="PTHR11786:SF0">
    <property type="entry name" value="ARYLAMINE N-ACETYLTRANSFERASE 4-RELATED"/>
    <property type="match status" value="1"/>
</dbReference>
<gene>
    <name evidence="3" type="ORF">C1I99_06310</name>
</gene>
<dbReference type="AlphaFoldDB" id="A0A2W2D855"/>
<dbReference type="GO" id="GO:0016407">
    <property type="term" value="F:acetyltransferase activity"/>
    <property type="evidence" value="ECO:0007669"/>
    <property type="project" value="InterPro"/>
</dbReference>
<dbReference type="PRINTS" id="PR01543">
    <property type="entry name" value="ANATRNSFRASE"/>
</dbReference>
<reference evidence="3 4" key="1">
    <citation type="submission" date="2018-01" db="EMBL/GenBank/DDBJ databases">
        <title>Draft genome sequence of Salinispora sp. 13K206.</title>
        <authorList>
            <person name="Sahin N."/>
            <person name="Saygin H."/>
            <person name="Ay H."/>
        </authorList>
    </citation>
    <scope>NUCLEOTIDE SEQUENCE [LARGE SCALE GENOMIC DNA]</scope>
    <source>
        <strain evidence="3 4">13K206</strain>
    </source>
</reference>
<dbReference type="InterPro" id="IPR038765">
    <property type="entry name" value="Papain-like_cys_pep_sf"/>
</dbReference>
<evidence type="ECO:0000313" key="3">
    <source>
        <dbReference type="EMBL" id="PZG01625.1"/>
    </source>
</evidence>
<dbReference type="EMBL" id="POUB01000024">
    <property type="protein sequence ID" value="PZG01625.1"/>
    <property type="molecule type" value="Genomic_DNA"/>
</dbReference>
<dbReference type="SUPFAM" id="SSF54001">
    <property type="entry name" value="Cysteine proteinases"/>
    <property type="match status" value="1"/>
</dbReference>
<protein>
    <submittedName>
        <fullName evidence="3">Acetyltransferase</fullName>
    </submittedName>
</protein>
<sequence>MDVTAYLERIGVERPRVADGAALRELHRAHQTVVPFENLSIHLGEPISLAEDDLIDKIVQRRRGGFCYELNGAFAMLLEALGYRVVRAAARVYGGERLGPPFDHLALLVSTAEGGGPWLVDVGFGSHSVYPLEFTSRAEQADPGGRFALVDAGERDVDVIKDGQPQYRIERRARSLADFAPTCWWQQTSPDSHFTRGPICSRIDGDGRISISGRTLILTNGATRSEVPLGTDEALLSAYRDHFGIVLDRVPSLPRPTE</sequence>
<proteinExistence type="inferred from homology"/>
<evidence type="ECO:0000313" key="4">
    <source>
        <dbReference type="Proteomes" id="UP000248749"/>
    </source>
</evidence>
<dbReference type="InterPro" id="IPR001447">
    <property type="entry name" value="Arylamine_N-AcTrfase"/>
</dbReference>
<keyword evidence="4" id="KW-1185">Reference proteome</keyword>
<evidence type="ECO:0000256" key="2">
    <source>
        <dbReference type="RuleBase" id="RU003452"/>
    </source>
</evidence>
<dbReference type="Pfam" id="PF00797">
    <property type="entry name" value="Acetyltransf_2"/>
    <property type="match status" value="1"/>
</dbReference>
<dbReference type="Gene3D" id="3.30.2140.10">
    <property type="entry name" value="Arylamine N-acetyltransferase"/>
    <property type="match status" value="1"/>
</dbReference>
<name>A0A2W2D855_9ACTN</name>
<dbReference type="Gene3D" id="2.40.128.150">
    <property type="entry name" value="Cysteine proteinases"/>
    <property type="match status" value="1"/>
</dbReference>
<dbReference type="Proteomes" id="UP000248749">
    <property type="component" value="Unassembled WGS sequence"/>
</dbReference>
<dbReference type="OrthoDB" id="7181050at2"/>